<evidence type="ECO:0000256" key="2">
    <source>
        <dbReference type="ARBA" id="ARBA00023015"/>
    </source>
</evidence>
<dbReference type="RefSeq" id="WP_055472471.1">
    <property type="nucleotide sequence ID" value="NZ_JBEZHZ010000002.1"/>
</dbReference>
<feature type="modified residue" description="4-aspartylphosphate" evidence="5">
    <location>
        <position position="55"/>
    </location>
</feature>
<organism evidence="8 9">
    <name type="scientific">Streptomyces pathocidini</name>
    <dbReference type="NCBI Taxonomy" id="1650571"/>
    <lineage>
        <taxon>Bacteria</taxon>
        <taxon>Bacillati</taxon>
        <taxon>Actinomycetota</taxon>
        <taxon>Actinomycetes</taxon>
        <taxon>Kitasatosporales</taxon>
        <taxon>Streptomycetaceae</taxon>
        <taxon>Streptomyces</taxon>
    </lineage>
</organism>
<evidence type="ECO:0000256" key="5">
    <source>
        <dbReference type="PROSITE-ProRule" id="PRU00169"/>
    </source>
</evidence>
<dbReference type="Proteomes" id="UP001611548">
    <property type="component" value="Unassembled WGS sequence"/>
</dbReference>
<dbReference type="Pfam" id="PF00196">
    <property type="entry name" value="GerE"/>
    <property type="match status" value="1"/>
</dbReference>
<accession>A0ABW7USD2</accession>
<proteinExistence type="predicted"/>
<evidence type="ECO:0000256" key="1">
    <source>
        <dbReference type="ARBA" id="ARBA00022553"/>
    </source>
</evidence>
<dbReference type="SUPFAM" id="SSF52172">
    <property type="entry name" value="CheY-like"/>
    <property type="match status" value="1"/>
</dbReference>
<dbReference type="CDD" id="cd06170">
    <property type="entry name" value="LuxR_C_like"/>
    <property type="match status" value="1"/>
</dbReference>
<dbReference type="Pfam" id="PF00072">
    <property type="entry name" value="Response_reg"/>
    <property type="match status" value="1"/>
</dbReference>
<keyword evidence="4" id="KW-0804">Transcription</keyword>
<sequence length="229" mass="24781">MSIRVVIVDDHAIIRAGLRMTVNSFEGFTVLGEASDGAEAVTAARTHRPDLMLMDLRMPRIDGVEATRQLMRLAEPPKVLMLTSYAIDERVLDALEAGASGFLIKDTPPQDLLSALRFVAAGGQLVSADVMTLLVNRVTSRTATRLSNAHEKIGSLSQSELRVLELIGRGLSNVQIARQLHLSVASIKTYVSRLLAKVGLANRTQAAILAHEAGIVGNPQSEEGEPRRR</sequence>
<keyword evidence="9" id="KW-1185">Reference proteome</keyword>
<keyword evidence="3" id="KW-0238">DNA-binding</keyword>
<reference evidence="8 9" key="1">
    <citation type="submission" date="2024-10" db="EMBL/GenBank/DDBJ databases">
        <title>The Natural Products Discovery Center: Release of the First 8490 Sequenced Strains for Exploring Actinobacteria Biosynthetic Diversity.</title>
        <authorList>
            <person name="Kalkreuter E."/>
            <person name="Kautsar S.A."/>
            <person name="Yang D."/>
            <person name="Bader C.D."/>
            <person name="Teijaro C.N."/>
            <person name="Fluegel L."/>
            <person name="Davis C.M."/>
            <person name="Simpson J.R."/>
            <person name="Lauterbach L."/>
            <person name="Steele A.D."/>
            <person name="Gui C."/>
            <person name="Meng S."/>
            <person name="Li G."/>
            <person name="Viehrig K."/>
            <person name="Ye F."/>
            <person name="Su P."/>
            <person name="Kiefer A.F."/>
            <person name="Nichols A."/>
            <person name="Cepeda A.J."/>
            <person name="Yan W."/>
            <person name="Fan B."/>
            <person name="Jiang Y."/>
            <person name="Adhikari A."/>
            <person name="Zheng C.-J."/>
            <person name="Schuster L."/>
            <person name="Cowan T.M."/>
            <person name="Smanski M.J."/>
            <person name="Chevrette M.G."/>
            <person name="De Carvalho L.P.S."/>
            <person name="Shen B."/>
        </authorList>
    </citation>
    <scope>NUCLEOTIDE SEQUENCE [LARGE SCALE GENOMIC DNA]</scope>
    <source>
        <strain evidence="8 9">NPDC020327</strain>
    </source>
</reference>
<comment type="caution">
    <text evidence="8">The sequence shown here is derived from an EMBL/GenBank/DDBJ whole genome shotgun (WGS) entry which is preliminary data.</text>
</comment>
<dbReference type="SUPFAM" id="SSF46894">
    <property type="entry name" value="C-terminal effector domain of the bipartite response regulators"/>
    <property type="match status" value="1"/>
</dbReference>
<dbReference type="PROSITE" id="PS50043">
    <property type="entry name" value="HTH_LUXR_2"/>
    <property type="match status" value="1"/>
</dbReference>
<evidence type="ECO:0000256" key="4">
    <source>
        <dbReference type="ARBA" id="ARBA00023163"/>
    </source>
</evidence>
<keyword evidence="1 5" id="KW-0597">Phosphoprotein</keyword>
<dbReference type="InterPro" id="IPR000792">
    <property type="entry name" value="Tscrpt_reg_LuxR_C"/>
</dbReference>
<dbReference type="PANTHER" id="PTHR43214">
    <property type="entry name" value="TWO-COMPONENT RESPONSE REGULATOR"/>
    <property type="match status" value="1"/>
</dbReference>
<dbReference type="InterPro" id="IPR039420">
    <property type="entry name" value="WalR-like"/>
</dbReference>
<dbReference type="CDD" id="cd17535">
    <property type="entry name" value="REC_NarL-like"/>
    <property type="match status" value="1"/>
</dbReference>
<protein>
    <submittedName>
        <fullName evidence="8">Response regulator</fullName>
    </submittedName>
</protein>
<dbReference type="PANTHER" id="PTHR43214:SF24">
    <property type="entry name" value="TRANSCRIPTIONAL REGULATORY PROTEIN NARL-RELATED"/>
    <property type="match status" value="1"/>
</dbReference>
<evidence type="ECO:0000313" key="9">
    <source>
        <dbReference type="Proteomes" id="UP001611548"/>
    </source>
</evidence>
<dbReference type="InterPro" id="IPR058245">
    <property type="entry name" value="NreC/VraR/RcsB-like_REC"/>
</dbReference>
<evidence type="ECO:0000259" key="6">
    <source>
        <dbReference type="PROSITE" id="PS50043"/>
    </source>
</evidence>
<dbReference type="SMART" id="SM00448">
    <property type="entry name" value="REC"/>
    <property type="match status" value="1"/>
</dbReference>
<evidence type="ECO:0000259" key="7">
    <source>
        <dbReference type="PROSITE" id="PS50110"/>
    </source>
</evidence>
<dbReference type="Gene3D" id="3.40.50.2300">
    <property type="match status" value="1"/>
</dbReference>
<dbReference type="InterPro" id="IPR011006">
    <property type="entry name" value="CheY-like_superfamily"/>
</dbReference>
<feature type="domain" description="HTH luxR-type" evidence="6">
    <location>
        <begin position="149"/>
        <end position="214"/>
    </location>
</feature>
<dbReference type="SMART" id="SM00421">
    <property type="entry name" value="HTH_LUXR"/>
    <property type="match status" value="1"/>
</dbReference>
<evidence type="ECO:0000313" key="8">
    <source>
        <dbReference type="EMBL" id="MFI1964317.1"/>
    </source>
</evidence>
<feature type="domain" description="Response regulatory" evidence="7">
    <location>
        <begin position="4"/>
        <end position="120"/>
    </location>
</feature>
<dbReference type="InterPro" id="IPR001789">
    <property type="entry name" value="Sig_transdc_resp-reg_receiver"/>
</dbReference>
<gene>
    <name evidence="8" type="ORF">ACH429_09370</name>
</gene>
<dbReference type="PROSITE" id="PS00622">
    <property type="entry name" value="HTH_LUXR_1"/>
    <property type="match status" value="1"/>
</dbReference>
<dbReference type="InterPro" id="IPR016032">
    <property type="entry name" value="Sig_transdc_resp-reg_C-effctor"/>
</dbReference>
<name>A0ABW7USD2_9ACTN</name>
<dbReference type="PRINTS" id="PR00038">
    <property type="entry name" value="HTHLUXR"/>
</dbReference>
<keyword evidence="2" id="KW-0805">Transcription regulation</keyword>
<evidence type="ECO:0000256" key="3">
    <source>
        <dbReference type="ARBA" id="ARBA00023125"/>
    </source>
</evidence>
<dbReference type="EMBL" id="JBIRWE010000003">
    <property type="protein sequence ID" value="MFI1964317.1"/>
    <property type="molecule type" value="Genomic_DNA"/>
</dbReference>
<dbReference type="PROSITE" id="PS50110">
    <property type="entry name" value="RESPONSE_REGULATORY"/>
    <property type="match status" value="1"/>
</dbReference>